<proteinExistence type="predicted"/>
<protein>
    <submittedName>
        <fullName evidence="2">Helix-hairpin-helix domain-containing protein</fullName>
    </submittedName>
</protein>
<feature type="region of interest" description="Disordered" evidence="1">
    <location>
        <begin position="133"/>
        <end position="175"/>
    </location>
</feature>
<keyword evidence="3" id="KW-1185">Reference proteome</keyword>
<organism evidence="2 3">
    <name type="scientific">Lutimaribacter marinistellae</name>
    <dbReference type="NCBI Taxonomy" id="1820329"/>
    <lineage>
        <taxon>Bacteria</taxon>
        <taxon>Pseudomonadati</taxon>
        <taxon>Pseudomonadota</taxon>
        <taxon>Alphaproteobacteria</taxon>
        <taxon>Rhodobacterales</taxon>
        <taxon>Roseobacteraceae</taxon>
        <taxon>Lutimaribacter</taxon>
    </lineage>
</organism>
<dbReference type="InterPro" id="IPR010995">
    <property type="entry name" value="DNA_repair_Rad51/TF_NusA_a-hlx"/>
</dbReference>
<reference evidence="3" key="1">
    <citation type="journal article" date="2019" name="Int. J. Syst. Evol. Microbiol.">
        <title>The Global Catalogue of Microorganisms (GCM) 10K type strain sequencing project: providing services to taxonomists for standard genome sequencing and annotation.</title>
        <authorList>
            <consortium name="The Broad Institute Genomics Platform"/>
            <consortium name="The Broad Institute Genome Sequencing Center for Infectious Disease"/>
            <person name="Wu L."/>
            <person name="Ma J."/>
        </authorList>
    </citation>
    <scope>NUCLEOTIDE SEQUENCE [LARGE SCALE GENOMIC DNA]</scope>
    <source>
        <strain evidence="3">KCTC 42911</strain>
    </source>
</reference>
<dbReference type="SUPFAM" id="SSF47794">
    <property type="entry name" value="Rad51 N-terminal domain-like"/>
    <property type="match status" value="1"/>
</dbReference>
<dbReference type="RefSeq" id="WP_386738015.1">
    <property type="nucleotide sequence ID" value="NZ_JBHRXI010000049.1"/>
</dbReference>
<feature type="region of interest" description="Disordered" evidence="1">
    <location>
        <begin position="62"/>
        <end position="115"/>
    </location>
</feature>
<feature type="compositionally biased region" description="Basic residues" evidence="1">
    <location>
        <begin position="155"/>
        <end position="175"/>
    </location>
</feature>
<dbReference type="Proteomes" id="UP001595629">
    <property type="component" value="Unassembled WGS sequence"/>
</dbReference>
<accession>A0ABV7TP61</accession>
<feature type="compositionally biased region" description="Low complexity" evidence="1">
    <location>
        <begin position="62"/>
        <end position="76"/>
    </location>
</feature>
<sequence>MTPVSKISGVGPALARRLTEAGFDTAEAVAATTPQALSAAQGIGGARAPAIIAAAQQLLNTTTPAPGATKPAPAKRAATRRPTRRATAPKPAPAAKPKPAAAPKPAADQNVTEIIEEKAQKAAEKIDALQAEFSKAKTKVKEKLKKEKKKADKKKDKKSGKKKKDKKKKGKKAKG</sequence>
<evidence type="ECO:0000313" key="3">
    <source>
        <dbReference type="Proteomes" id="UP001595629"/>
    </source>
</evidence>
<comment type="caution">
    <text evidence="2">The sequence shown here is derived from an EMBL/GenBank/DDBJ whole genome shotgun (WGS) entry which is preliminary data.</text>
</comment>
<dbReference type="Gene3D" id="1.10.150.20">
    <property type="entry name" value="5' to 3' exonuclease, C-terminal subdomain"/>
    <property type="match status" value="1"/>
</dbReference>
<evidence type="ECO:0000313" key="2">
    <source>
        <dbReference type="EMBL" id="MFC3616697.1"/>
    </source>
</evidence>
<feature type="compositionally biased region" description="Pro residues" evidence="1">
    <location>
        <begin position="90"/>
        <end position="102"/>
    </location>
</feature>
<gene>
    <name evidence="2" type="ORF">ACFORG_23390</name>
</gene>
<feature type="compositionally biased region" description="Basic and acidic residues" evidence="1">
    <location>
        <begin position="139"/>
        <end position="154"/>
    </location>
</feature>
<name>A0ABV7TP61_9RHOB</name>
<dbReference type="EMBL" id="JBHRXI010000049">
    <property type="protein sequence ID" value="MFC3616697.1"/>
    <property type="molecule type" value="Genomic_DNA"/>
</dbReference>
<dbReference type="Pfam" id="PF14520">
    <property type="entry name" value="HHH_5"/>
    <property type="match status" value="1"/>
</dbReference>
<evidence type="ECO:0000256" key="1">
    <source>
        <dbReference type="SAM" id="MobiDB-lite"/>
    </source>
</evidence>